<dbReference type="EC" id="3.1.3.16" evidence="2"/>
<feature type="domain" description="FCP1 homology" evidence="8">
    <location>
        <begin position="41"/>
        <end position="218"/>
    </location>
</feature>
<proteinExistence type="predicted"/>
<dbReference type="PROSITE" id="PS50969">
    <property type="entry name" value="FCP1"/>
    <property type="match status" value="1"/>
</dbReference>
<organism evidence="9 10">
    <name type="scientific">Anncaliia algerae PRA339</name>
    <dbReference type="NCBI Taxonomy" id="1288291"/>
    <lineage>
        <taxon>Eukaryota</taxon>
        <taxon>Fungi</taxon>
        <taxon>Fungi incertae sedis</taxon>
        <taxon>Microsporidia</taxon>
        <taxon>Tubulinosematoidea</taxon>
        <taxon>Tubulinosematidae</taxon>
        <taxon>Anncaliia</taxon>
    </lineage>
</organism>
<dbReference type="PANTHER" id="PTHR23081:SF36">
    <property type="entry name" value="RNA POLYMERASE II SUBUNIT A C-TERMINAL DOMAIN PHOSPHATASE"/>
    <property type="match status" value="1"/>
</dbReference>
<evidence type="ECO:0000259" key="8">
    <source>
        <dbReference type="PROSITE" id="PS50969"/>
    </source>
</evidence>
<dbReference type="Gene3D" id="3.40.50.1000">
    <property type="entry name" value="HAD superfamily/HAD-like"/>
    <property type="match status" value="1"/>
</dbReference>
<dbReference type="PROSITE" id="PS50172">
    <property type="entry name" value="BRCT"/>
    <property type="match status" value="1"/>
</dbReference>
<reference evidence="10" key="1">
    <citation type="submission" date="2013-02" db="EMBL/GenBank/DDBJ databases">
        <authorList>
            <consortium name="The Broad Institute Genome Sequencing Platform"/>
            <person name="Cuomo C."/>
            <person name="Becnel J."/>
            <person name="Sanscrainte N."/>
            <person name="Walker B."/>
            <person name="Young S.K."/>
            <person name="Zeng Q."/>
            <person name="Gargeya S."/>
            <person name="Fitzgerald M."/>
            <person name="Haas B."/>
            <person name="Abouelleil A."/>
            <person name="Alvarado L."/>
            <person name="Arachchi H.M."/>
            <person name="Berlin A.M."/>
            <person name="Chapman S.B."/>
            <person name="Dewar J."/>
            <person name="Goldberg J."/>
            <person name="Griggs A."/>
            <person name="Gujja S."/>
            <person name="Hansen M."/>
            <person name="Howarth C."/>
            <person name="Imamovic A."/>
            <person name="Larimer J."/>
            <person name="McCowan C."/>
            <person name="Murphy C."/>
            <person name="Neiman D."/>
            <person name="Pearson M."/>
            <person name="Priest M."/>
            <person name="Roberts A."/>
            <person name="Saif S."/>
            <person name="Shea T."/>
            <person name="Sisk P."/>
            <person name="Sykes S."/>
            <person name="Wortman J."/>
            <person name="Nusbaum C."/>
            <person name="Birren B."/>
        </authorList>
    </citation>
    <scope>NUCLEOTIDE SEQUENCE [LARGE SCALE GENOMIC DNA]</scope>
    <source>
        <strain evidence="10">PRA339</strain>
    </source>
</reference>
<dbReference type="InterPro" id="IPR004274">
    <property type="entry name" value="FCP1_dom"/>
</dbReference>
<dbReference type="PANTHER" id="PTHR23081">
    <property type="entry name" value="RNA POLYMERASE II CTD PHOSPHATASE"/>
    <property type="match status" value="1"/>
</dbReference>
<comment type="catalytic activity">
    <reaction evidence="5">
        <text>O-phospho-L-seryl-[protein] + H2O = L-seryl-[protein] + phosphate</text>
        <dbReference type="Rhea" id="RHEA:20629"/>
        <dbReference type="Rhea" id="RHEA-COMP:9863"/>
        <dbReference type="Rhea" id="RHEA-COMP:11604"/>
        <dbReference type="ChEBI" id="CHEBI:15377"/>
        <dbReference type="ChEBI" id="CHEBI:29999"/>
        <dbReference type="ChEBI" id="CHEBI:43474"/>
        <dbReference type="ChEBI" id="CHEBI:83421"/>
        <dbReference type="EC" id="3.1.3.16"/>
    </reaction>
</comment>
<dbReference type="OrthoDB" id="10249888at2759"/>
<reference evidence="9 10" key="2">
    <citation type="submission" date="2014-03" db="EMBL/GenBank/DDBJ databases">
        <title>The Genome Sequence of Anncaliia algerae insect isolate PRA339.</title>
        <authorList>
            <consortium name="The Broad Institute Genome Sequencing Platform"/>
            <consortium name="The Broad Institute Genome Sequencing Center for Infectious Disease"/>
            <person name="Cuomo C."/>
            <person name="Becnel J."/>
            <person name="Sanscrainte N."/>
            <person name="Walker B."/>
            <person name="Young S.K."/>
            <person name="Zeng Q."/>
            <person name="Gargeya S."/>
            <person name="Fitzgerald M."/>
            <person name="Haas B."/>
            <person name="Abouelleil A."/>
            <person name="Alvarado L."/>
            <person name="Arachchi H.M."/>
            <person name="Berlin A.M."/>
            <person name="Chapman S.B."/>
            <person name="Dewar J."/>
            <person name="Goldberg J."/>
            <person name="Griggs A."/>
            <person name="Gujja S."/>
            <person name="Hansen M."/>
            <person name="Howarth C."/>
            <person name="Imamovic A."/>
            <person name="Larimer J."/>
            <person name="McCowan C."/>
            <person name="Murphy C."/>
            <person name="Neiman D."/>
            <person name="Pearson M."/>
            <person name="Priest M."/>
            <person name="Roberts A."/>
            <person name="Saif S."/>
            <person name="Shea T."/>
            <person name="Sisk P."/>
            <person name="Sykes S."/>
            <person name="Wortman J."/>
            <person name="Nusbaum C."/>
            <person name="Birren B."/>
        </authorList>
    </citation>
    <scope>NUCLEOTIDE SEQUENCE [LARGE SCALE GENOMIC DNA]</scope>
    <source>
        <strain evidence="9 10">PRA339</strain>
    </source>
</reference>
<dbReference type="AlphaFoldDB" id="A0A059F2N5"/>
<feature type="domain" description="BRCT" evidence="7">
    <location>
        <begin position="364"/>
        <end position="386"/>
    </location>
</feature>
<evidence type="ECO:0000256" key="5">
    <source>
        <dbReference type="ARBA" id="ARBA00047761"/>
    </source>
</evidence>
<dbReference type="InterPro" id="IPR001357">
    <property type="entry name" value="BRCT_dom"/>
</dbReference>
<evidence type="ECO:0000256" key="6">
    <source>
        <dbReference type="ARBA" id="ARBA00048336"/>
    </source>
</evidence>
<keyword evidence="10" id="KW-1185">Reference proteome</keyword>
<dbReference type="InterPro" id="IPR036412">
    <property type="entry name" value="HAD-like_sf"/>
</dbReference>
<accession>A0A059F2N5</accession>
<evidence type="ECO:0000313" key="9">
    <source>
        <dbReference type="EMBL" id="KCZ81221.1"/>
    </source>
</evidence>
<sequence length="403" mass="47890">MECTHSVRLKNICCICGVEVFDKQKEFCYLTTTDLIKTTYYKEKKLTLVIDLDETILNTTFYFTSCIDGSTLKLIYANSIKSIKINNQLIEFDMYFLFNTQIFFIKFRENAILFLKKCKKFKIYIFSMGTKEYVERIKEYLIMNGVDILGSISREENLSLTKSVSRLGLSERRVIIIDDRVDVWDYFDGVILIKPFIYYDRIKNNLLKRSDEKIIINTDQSDLVNKRIKLENKIIKKEGIYINKEIFDGEIKELENNSKEKNVNLEIPSNSPSFNLEIDSSGLLSLLPLLKKIRKKFKKVKNVKRILIKEKKNIFKDVEMFFNLNDDLLPLAYFFKIKFIKNIRNILMIDKCILLKVKNVIYNIRREWFLDCIYMRKMINYEGFIVNQNTFENSSEFNEGEYL</sequence>
<evidence type="ECO:0000256" key="4">
    <source>
        <dbReference type="ARBA" id="ARBA00023242"/>
    </source>
</evidence>
<dbReference type="EMBL" id="KK365147">
    <property type="protein sequence ID" value="KCZ81221.1"/>
    <property type="molecule type" value="Genomic_DNA"/>
</dbReference>
<evidence type="ECO:0000313" key="10">
    <source>
        <dbReference type="Proteomes" id="UP000030655"/>
    </source>
</evidence>
<name>A0A059F2N5_9MICR</name>
<dbReference type="HOGENOM" id="CLU_007683_2_0_1"/>
<evidence type="ECO:0000259" key="7">
    <source>
        <dbReference type="PROSITE" id="PS50172"/>
    </source>
</evidence>
<dbReference type="SMART" id="SM00577">
    <property type="entry name" value="CPDc"/>
    <property type="match status" value="1"/>
</dbReference>
<dbReference type="VEuPathDB" id="MicrosporidiaDB:H312_01367"/>
<evidence type="ECO:0000256" key="1">
    <source>
        <dbReference type="ARBA" id="ARBA00004123"/>
    </source>
</evidence>
<dbReference type="STRING" id="1288291.A0A059F2N5"/>
<dbReference type="SUPFAM" id="SSF56784">
    <property type="entry name" value="HAD-like"/>
    <property type="match status" value="1"/>
</dbReference>
<protein>
    <recommendedName>
        <fullName evidence="2">protein-serine/threonine phosphatase</fullName>
        <ecNumber evidence="2">3.1.3.16</ecNumber>
    </recommendedName>
</protein>
<keyword evidence="3" id="KW-0378">Hydrolase</keyword>
<dbReference type="Proteomes" id="UP000030655">
    <property type="component" value="Unassembled WGS sequence"/>
</dbReference>
<gene>
    <name evidence="9" type="ORF">H312_01367</name>
</gene>
<comment type="catalytic activity">
    <reaction evidence="6">
        <text>O-phospho-L-threonyl-[protein] + H2O = L-threonyl-[protein] + phosphate</text>
        <dbReference type="Rhea" id="RHEA:47004"/>
        <dbReference type="Rhea" id="RHEA-COMP:11060"/>
        <dbReference type="Rhea" id="RHEA-COMP:11605"/>
        <dbReference type="ChEBI" id="CHEBI:15377"/>
        <dbReference type="ChEBI" id="CHEBI:30013"/>
        <dbReference type="ChEBI" id="CHEBI:43474"/>
        <dbReference type="ChEBI" id="CHEBI:61977"/>
        <dbReference type="EC" id="3.1.3.16"/>
    </reaction>
</comment>
<dbReference type="InterPro" id="IPR023214">
    <property type="entry name" value="HAD_sf"/>
</dbReference>
<evidence type="ECO:0000256" key="3">
    <source>
        <dbReference type="ARBA" id="ARBA00022801"/>
    </source>
</evidence>
<dbReference type="Pfam" id="PF03031">
    <property type="entry name" value="NIF"/>
    <property type="match status" value="1"/>
</dbReference>
<comment type="subcellular location">
    <subcellularLocation>
        <location evidence="1">Nucleus</location>
    </subcellularLocation>
</comment>
<dbReference type="InterPro" id="IPR039189">
    <property type="entry name" value="Fcp1"/>
</dbReference>
<dbReference type="GO" id="GO:0008420">
    <property type="term" value="F:RNA polymerase II CTD heptapeptide repeat phosphatase activity"/>
    <property type="evidence" value="ECO:0007669"/>
    <property type="project" value="InterPro"/>
</dbReference>
<evidence type="ECO:0000256" key="2">
    <source>
        <dbReference type="ARBA" id="ARBA00013081"/>
    </source>
</evidence>
<dbReference type="GO" id="GO:0005634">
    <property type="term" value="C:nucleus"/>
    <property type="evidence" value="ECO:0007669"/>
    <property type="project" value="UniProtKB-SubCell"/>
</dbReference>
<keyword evidence="4" id="KW-0539">Nucleus</keyword>